<dbReference type="InterPro" id="IPR012334">
    <property type="entry name" value="Pectin_lyas_fold"/>
</dbReference>
<dbReference type="GO" id="GO:0030599">
    <property type="term" value="F:pectinesterase activity"/>
    <property type="evidence" value="ECO:0007669"/>
    <property type="project" value="UniProtKB-UniRule"/>
</dbReference>
<sequence>MKKILLNCFTVLLLNCFLVQASSLYTRYSNLDAKYDFVVAQDGSGNFKTVQEALNAVPDFRKVTTTIFIKNGTYKEKLNLSASKQMVTLIGESIEKTILTYDDYSKKKNIFGEEKGTSGSSSFYVYGPQFTAENITFQNSAGPVGQAVALLVAGDKARFINCRMLGFQDTLYTWGYGSRQYYYKCYIEGTVDFIFGSSTAVFEECDIFGKSAGYYTAASTPDSTKYGYVFINSKIHGDAPEASFFLGRPWRPFAKTVFIGCDLGEQVKPEGWHNWNKPDAEKTTFYAEYKSKGVGANDKARVKWAHQLTEKEVKENYTLEKIFNGWKPN</sequence>
<dbReference type="RefSeq" id="WP_097130625.1">
    <property type="nucleotide sequence ID" value="NZ_OCMT01000002.1"/>
</dbReference>
<dbReference type="InterPro" id="IPR011050">
    <property type="entry name" value="Pectin_lyase_fold/virulence"/>
</dbReference>
<comment type="similarity">
    <text evidence="1">Belongs to the pectinesterase family.</text>
</comment>
<dbReference type="InterPro" id="IPR000070">
    <property type="entry name" value="Pectinesterase_cat"/>
</dbReference>
<dbReference type="EC" id="3.1.1.11" evidence="5"/>
<evidence type="ECO:0000259" key="6">
    <source>
        <dbReference type="Pfam" id="PF01095"/>
    </source>
</evidence>
<dbReference type="GO" id="GO:0045490">
    <property type="term" value="P:pectin catabolic process"/>
    <property type="evidence" value="ECO:0007669"/>
    <property type="project" value="UniProtKB-UniRule"/>
</dbReference>
<proteinExistence type="inferred from homology"/>
<keyword evidence="2 5" id="KW-0378">Hydrolase</keyword>
<evidence type="ECO:0000256" key="3">
    <source>
        <dbReference type="ARBA" id="ARBA00023085"/>
    </source>
</evidence>
<evidence type="ECO:0000256" key="5">
    <source>
        <dbReference type="RuleBase" id="RU000589"/>
    </source>
</evidence>
<name>A0A285ZXN8_9SPHI</name>
<dbReference type="SUPFAM" id="SSF51126">
    <property type="entry name" value="Pectin lyase-like"/>
    <property type="match status" value="1"/>
</dbReference>
<feature type="chain" id="PRO_5011834830" description="Pectinesterase" evidence="5">
    <location>
        <begin position="22"/>
        <end position="329"/>
    </location>
</feature>
<dbReference type="GO" id="GO:0009279">
    <property type="term" value="C:cell outer membrane"/>
    <property type="evidence" value="ECO:0007669"/>
    <property type="project" value="TreeGrafter"/>
</dbReference>
<dbReference type="GO" id="GO:0042545">
    <property type="term" value="P:cell wall modification"/>
    <property type="evidence" value="ECO:0007669"/>
    <property type="project" value="UniProtKB-UniRule"/>
</dbReference>
<keyword evidence="3 5" id="KW-0063">Aspartyl esterase</keyword>
<dbReference type="PROSITE" id="PS00503">
    <property type="entry name" value="PECTINESTERASE_2"/>
    <property type="match status" value="1"/>
</dbReference>
<dbReference type="OrthoDB" id="9804686at2"/>
<evidence type="ECO:0000313" key="8">
    <source>
        <dbReference type="Proteomes" id="UP000219281"/>
    </source>
</evidence>
<comment type="catalytic activity">
    <reaction evidence="5">
        <text>[(1-&gt;4)-alpha-D-galacturonosyl methyl ester](n) + n H2O = [(1-&gt;4)-alpha-D-galacturonosyl](n) + n methanol + n H(+)</text>
        <dbReference type="Rhea" id="RHEA:22380"/>
        <dbReference type="Rhea" id="RHEA-COMP:14570"/>
        <dbReference type="Rhea" id="RHEA-COMP:14573"/>
        <dbReference type="ChEBI" id="CHEBI:15377"/>
        <dbReference type="ChEBI" id="CHEBI:15378"/>
        <dbReference type="ChEBI" id="CHEBI:17790"/>
        <dbReference type="ChEBI" id="CHEBI:140522"/>
        <dbReference type="ChEBI" id="CHEBI:140523"/>
        <dbReference type="EC" id="3.1.1.11"/>
    </reaction>
</comment>
<evidence type="ECO:0000256" key="2">
    <source>
        <dbReference type="ARBA" id="ARBA00022801"/>
    </source>
</evidence>
<dbReference type="PANTHER" id="PTHR31321:SF57">
    <property type="entry name" value="PECTINESTERASE 53-RELATED"/>
    <property type="match status" value="1"/>
</dbReference>
<keyword evidence="5" id="KW-0732">Signal</keyword>
<feature type="domain" description="Pectinesterase catalytic" evidence="6">
    <location>
        <begin position="36"/>
        <end position="323"/>
    </location>
</feature>
<dbReference type="UniPathway" id="UPA00545">
    <property type="reaction ID" value="UER00823"/>
</dbReference>
<gene>
    <name evidence="7" type="ORF">SAMN06297358_1567</name>
</gene>
<reference evidence="8" key="1">
    <citation type="submission" date="2017-09" db="EMBL/GenBank/DDBJ databases">
        <authorList>
            <person name="Varghese N."/>
            <person name="Submissions S."/>
        </authorList>
    </citation>
    <scope>NUCLEOTIDE SEQUENCE [LARGE SCALE GENOMIC DNA]</scope>
    <source>
        <strain evidence="8">CGMCC 1.12803</strain>
    </source>
</reference>
<dbReference type="PANTHER" id="PTHR31321">
    <property type="entry name" value="ACYL-COA THIOESTER HYDROLASE YBHC-RELATED"/>
    <property type="match status" value="1"/>
</dbReference>
<dbReference type="EMBL" id="OCMT01000002">
    <property type="protein sequence ID" value="SOD14423.1"/>
    <property type="molecule type" value="Genomic_DNA"/>
</dbReference>
<protein>
    <recommendedName>
        <fullName evidence="5">Pectinesterase</fullName>
        <ecNumber evidence="5">3.1.1.11</ecNumber>
    </recommendedName>
</protein>
<accession>A0A285ZXN8</accession>
<dbReference type="InterPro" id="IPR033131">
    <property type="entry name" value="Pectinesterase_Asp_AS"/>
</dbReference>
<dbReference type="Gene3D" id="2.160.20.10">
    <property type="entry name" value="Single-stranded right-handed beta-helix, Pectin lyase-like"/>
    <property type="match status" value="1"/>
</dbReference>
<evidence type="ECO:0000256" key="1">
    <source>
        <dbReference type="ARBA" id="ARBA00008891"/>
    </source>
</evidence>
<comment type="pathway">
    <text evidence="5">Glycan metabolism; pectin degradation; 2-dehydro-3-deoxy-D-gluconate from pectin: step 1/5.</text>
</comment>
<keyword evidence="8" id="KW-1185">Reference proteome</keyword>
<feature type="signal peptide" evidence="5">
    <location>
        <begin position="1"/>
        <end position="21"/>
    </location>
</feature>
<organism evidence="7 8">
    <name type="scientific">Pedobacter xixiisoli</name>
    <dbReference type="NCBI Taxonomy" id="1476464"/>
    <lineage>
        <taxon>Bacteria</taxon>
        <taxon>Pseudomonadati</taxon>
        <taxon>Bacteroidota</taxon>
        <taxon>Sphingobacteriia</taxon>
        <taxon>Sphingobacteriales</taxon>
        <taxon>Sphingobacteriaceae</taxon>
        <taxon>Pedobacter</taxon>
    </lineage>
</organism>
<dbReference type="AlphaFoldDB" id="A0A285ZXN8"/>
<evidence type="ECO:0000313" key="7">
    <source>
        <dbReference type="EMBL" id="SOD14423.1"/>
    </source>
</evidence>
<evidence type="ECO:0000256" key="4">
    <source>
        <dbReference type="PROSITE-ProRule" id="PRU10040"/>
    </source>
</evidence>
<dbReference type="Proteomes" id="UP000219281">
    <property type="component" value="Unassembled WGS sequence"/>
</dbReference>
<feature type="active site" evidence="4">
    <location>
        <position position="192"/>
    </location>
</feature>
<dbReference type="Pfam" id="PF01095">
    <property type="entry name" value="Pectinesterase"/>
    <property type="match status" value="1"/>
</dbReference>